<dbReference type="EMBL" id="JANPWB010000013">
    <property type="protein sequence ID" value="KAJ1106386.1"/>
    <property type="molecule type" value="Genomic_DNA"/>
</dbReference>
<evidence type="ECO:0000313" key="2">
    <source>
        <dbReference type="Proteomes" id="UP001066276"/>
    </source>
</evidence>
<dbReference type="AlphaFoldDB" id="A0AAV7MRL1"/>
<gene>
    <name evidence="1" type="ORF">NDU88_003787</name>
</gene>
<organism evidence="1 2">
    <name type="scientific">Pleurodeles waltl</name>
    <name type="common">Iberian ribbed newt</name>
    <dbReference type="NCBI Taxonomy" id="8319"/>
    <lineage>
        <taxon>Eukaryota</taxon>
        <taxon>Metazoa</taxon>
        <taxon>Chordata</taxon>
        <taxon>Craniata</taxon>
        <taxon>Vertebrata</taxon>
        <taxon>Euteleostomi</taxon>
        <taxon>Amphibia</taxon>
        <taxon>Batrachia</taxon>
        <taxon>Caudata</taxon>
        <taxon>Salamandroidea</taxon>
        <taxon>Salamandridae</taxon>
        <taxon>Pleurodelinae</taxon>
        <taxon>Pleurodeles</taxon>
    </lineage>
</organism>
<name>A0AAV7MRL1_PLEWA</name>
<comment type="caution">
    <text evidence="1">The sequence shown here is derived from an EMBL/GenBank/DDBJ whole genome shotgun (WGS) entry which is preliminary data.</text>
</comment>
<accession>A0AAV7MRL1</accession>
<keyword evidence="2" id="KW-1185">Reference proteome</keyword>
<sequence>MPSAQFISDYFDSTALGWLSNAHCLYLAQPFIKDEIREVISALVSCKTPVSNGLPAEFQNKYASKLAMFEEASQQLILSPTLLKSGRPANLQDFYRSLPLLNSRWVLGLPYGFSGLPGKEGVRQGRWVLSLPYGSSGLPGKEGERQAAIRKRERRGLYCVI</sequence>
<proteinExistence type="predicted"/>
<evidence type="ECO:0000313" key="1">
    <source>
        <dbReference type="EMBL" id="KAJ1106386.1"/>
    </source>
</evidence>
<protein>
    <submittedName>
        <fullName evidence="1">Uncharacterized protein</fullName>
    </submittedName>
</protein>
<reference evidence="1" key="1">
    <citation type="journal article" date="2022" name="bioRxiv">
        <title>Sequencing and chromosome-scale assembly of the giantPleurodeles waltlgenome.</title>
        <authorList>
            <person name="Brown T."/>
            <person name="Elewa A."/>
            <person name="Iarovenko S."/>
            <person name="Subramanian E."/>
            <person name="Araus A.J."/>
            <person name="Petzold A."/>
            <person name="Susuki M."/>
            <person name="Suzuki K.-i.T."/>
            <person name="Hayashi T."/>
            <person name="Toyoda A."/>
            <person name="Oliveira C."/>
            <person name="Osipova E."/>
            <person name="Leigh N.D."/>
            <person name="Simon A."/>
            <person name="Yun M.H."/>
        </authorList>
    </citation>
    <scope>NUCLEOTIDE SEQUENCE</scope>
    <source>
        <strain evidence="1">20211129_DDA</strain>
        <tissue evidence="1">Liver</tissue>
    </source>
</reference>
<dbReference type="Proteomes" id="UP001066276">
    <property type="component" value="Chromosome 9"/>
</dbReference>